<keyword evidence="2" id="KW-1185">Reference proteome</keyword>
<sequence length="104" mass="10712">MAPSVITINPGYVHAVTCGCPLHATSATGEGVCWALNHRRDPSLDPKHSPRCHLQSSSAHGLLSVGAHMAAGTTHGATSPSLDEAIDDAITQAVGAPILRDNQL</sequence>
<name>A0AAQ3PX61_PASNO</name>
<evidence type="ECO:0000313" key="1">
    <source>
        <dbReference type="EMBL" id="WVZ54831.1"/>
    </source>
</evidence>
<reference evidence="1 2" key="1">
    <citation type="submission" date="2024-02" db="EMBL/GenBank/DDBJ databases">
        <title>High-quality chromosome-scale genome assembly of Pensacola bahiagrass (Paspalum notatum Flugge var. saurae).</title>
        <authorList>
            <person name="Vega J.M."/>
            <person name="Podio M."/>
            <person name="Orjuela J."/>
            <person name="Siena L.A."/>
            <person name="Pessino S.C."/>
            <person name="Combes M.C."/>
            <person name="Mariac C."/>
            <person name="Albertini E."/>
            <person name="Pupilli F."/>
            <person name="Ortiz J.P.A."/>
            <person name="Leblanc O."/>
        </authorList>
    </citation>
    <scope>NUCLEOTIDE SEQUENCE [LARGE SCALE GENOMIC DNA]</scope>
    <source>
        <strain evidence="1">R1</strain>
        <tissue evidence="1">Leaf</tissue>
    </source>
</reference>
<organism evidence="1 2">
    <name type="scientific">Paspalum notatum var. saurae</name>
    <dbReference type="NCBI Taxonomy" id="547442"/>
    <lineage>
        <taxon>Eukaryota</taxon>
        <taxon>Viridiplantae</taxon>
        <taxon>Streptophyta</taxon>
        <taxon>Embryophyta</taxon>
        <taxon>Tracheophyta</taxon>
        <taxon>Spermatophyta</taxon>
        <taxon>Magnoliopsida</taxon>
        <taxon>Liliopsida</taxon>
        <taxon>Poales</taxon>
        <taxon>Poaceae</taxon>
        <taxon>PACMAD clade</taxon>
        <taxon>Panicoideae</taxon>
        <taxon>Andropogonodae</taxon>
        <taxon>Paspaleae</taxon>
        <taxon>Paspalinae</taxon>
        <taxon>Paspalum</taxon>
    </lineage>
</organism>
<proteinExistence type="predicted"/>
<gene>
    <name evidence="1" type="ORF">U9M48_005575</name>
</gene>
<evidence type="ECO:0000313" key="2">
    <source>
        <dbReference type="Proteomes" id="UP001341281"/>
    </source>
</evidence>
<protein>
    <submittedName>
        <fullName evidence="1">Uncharacterized protein</fullName>
    </submittedName>
</protein>
<dbReference type="EMBL" id="CP144745">
    <property type="protein sequence ID" value="WVZ54831.1"/>
    <property type="molecule type" value="Genomic_DNA"/>
</dbReference>
<dbReference type="AlphaFoldDB" id="A0AAQ3PX61"/>
<accession>A0AAQ3PX61</accession>
<dbReference type="Proteomes" id="UP001341281">
    <property type="component" value="Chromosome 01"/>
</dbReference>